<dbReference type="AlphaFoldDB" id="A0A840QMW2"/>
<sequence length="313" mass="36209">MDSISDQLKGWKDGAFQKRLQKKEAELLASERIQKLINDDSIITEEIVKKHLNEFDQYNKERNHCDHCPGLEDCPNMMQGYQPVVSSDFGDIRIGYQPCVLKRQDDQKHQQQNMIKSLYIPKEIVEATFSNVDEDDTSKLRAKAKALEFAHTADPGNDGQGLYFYGKFGVGKTYMMGAIANLLAERDIETMLVYTPDFFREIKQGISDGSYQEKLEAVKSVPVLILDDIGAENLSSWLRDEVLGSLLQYRMMEKLPTLFTSNYDFDELEAHLMYTQKGNVERVEELKAKRIMERIRYNHEPIYLNGENRRKNN</sequence>
<dbReference type="GO" id="GO:0005524">
    <property type="term" value="F:ATP binding"/>
    <property type="evidence" value="ECO:0007669"/>
    <property type="project" value="InterPro"/>
</dbReference>
<dbReference type="RefSeq" id="WP_184663168.1">
    <property type="nucleotide sequence ID" value="NZ_JACHHB010000003.1"/>
</dbReference>
<dbReference type="Gene3D" id="3.40.50.300">
    <property type="entry name" value="P-loop containing nucleotide triphosphate hydrolases"/>
    <property type="match status" value="1"/>
</dbReference>
<dbReference type="InterPro" id="IPR002611">
    <property type="entry name" value="IstB_ATP-bd"/>
</dbReference>
<dbReference type="Pfam" id="PF01695">
    <property type="entry name" value="IstB_IS21"/>
    <property type="match status" value="1"/>
</dbReference>
<dbReference type="InterPro" id="IPR027417">
    <property type="entry name" value="P-loop_NTPase"/>
</dbReference>
<reference evidence="2 3" key="1">
    <citation type="submission" date="2020-08" db="EMBL/GenBank/DDBJ databases">
        <title>Genomic Encyclopedia of Type Strains, Phase IV (KMG-IV): sequencing the most valuable type-strain genomes for metagenomic binning, comparative biology and taxonomic classification.</title>
        <authorList>
            <person name="Goeker M."/>
        </authorList>
    </citation>
    <scope>NUCLEOTIDE SEQUENCE [LARGE SCALE GENOMIC DNA]</scope>
    <source>
        <strain evidence="2 3">DSM 24696</strain>
    </source>
</reference>
<protein>
    <submittedName>
        <fullName evidence="2">Primosomal protein DnaI</fullName>
    </submittedName>
</protein>
<dbReference type="InterPro" id="IPR009928">
    <property type="entry name" value="DnaI_N"/>
</dbReference>
<name>A0A840QMW2_9BACI</name>
<dbReference type="EMBL" id="JACHHB010000003">
    <property type="protein sequence ID" value="MBB5172707.1"/>
    <property type="molecule type" value="Genomic_DNA"/>
</dbReference>
<feature type="domain" description="AAA+ ATPase" evidence="1">
    <location>
        <begin position="158"/>
        <end position="290"/>
    </location>
</feature>
<proteinExistence type="predicted"/>
<accession>A0A840QMW2</accession>
<dbReference type="Pfam" id="PF07319">
    <property type="entry name" value="DnaI_N"/>
    <property type="match status" value="1"/>
</dbReference>
<organism evidence="2 3">
    <name type="scientific">Texcoconibacillus texcoconensis</name>
    <dbReference type="NCBI Taxonomy" id="1095777"/>
    <lineage>
        <taxon>Bacteria</taxon>
        <taxon>Bacillati</taxon>
        <taxon>Bacillota</taxon>
        <taxon>Bacilli</taxon>
        <taxon>Bacillales</taxon>
        <taxon>Bacillaceae</taxon>
        <taxon>Texcoconibacillus</taxon>
    </lineage>
</organism>
<evidence type="ECO:0000259" key="1">
    <source>
        <dbReference type="SMART" id="SM00382"/>
    </source>
</evidence>
<dbReference type="InterPro" id="IPR003593">
    <property type="entry name" value="AAA+_ATPase"/>
</dbReference>
<dbReference type="PANTHER" id="PTHR30050">
    <property type="entry name" value="CHROMOSOMAL REPLICATION INITIATOR PROTEIN DNAA"/>
    <property type="match status" value="1"/>
</dbReference>
<dbReference type="NCBIfam" id="NF006505">
    <property type="entry name" value="PRK08939.1"/>
    <property type="match status" value="1"/>
</dbReference>
<evidence type="ECO:0000313" key="3">
    <source>
        <dbReference type="Proteomes" id="UP000551878"/>
    </source>
</evidence>
<dbReference type="SMART" id="SM00382">
    <property type="entry name" value="AAA"/>
    <property type="match status" value="1"/>
</dbReference>
<dbReference type="SUPFAM" id="SSF52540">
    <property type="entry name" value="P-loop containing nucleoside triphosphate hydrolases"/>
    <property type="match status" value="1"/>
</dbReference>
<dbReference type="PANTHER" id="PTHR30050:SF8">
    <property type="entry name" value="PRIMOSOMAL PROTEIN DNAI"/>
    <property type="match status" value="1"/>
</dbReference>
<evidence type="ECO:0000313" key="2">
    <source>
        <dbReference type="EMBL" id="MBB5172707.1"/>
    </source>
</evidence>
<gene>
    <name evidence="2" type="ORF">HNQ41_000851</name>
</gene>
<dbReference type="GO" id="GO:0006260">
    <property type="term" value="P:DNA replication"/>
    <property type="evidence" value="ECO:0007669"/>
    <property type="project" value="TreeGrafter"/>
</dbReference>
<dbReference type="CDD" id="cd00009">
    <property type="entry name" value="AAA"/>
    <property type="match status" value="1"/>
</dbReference>
<dbReference type="Proteomes" id="UP000551878">
    <property type="component" value="Unassembled WGS sequence"/>
</dbReference>
<comment type="caution">
    <text evidence="2">The sequence shown here is derived from an EMBL/GenBank/DDBJ whole genome shotgun (WGS) entry which is preliminary data.</text>
</comment>
<keyword evidence="3" id="KW-1185">Reference proteome</keyword>